<name>A0A1S9RL98_PENBI</name>
<dbReference type="Proteomes" id="UP000190744">
    <property type="component" value="Unassembled WGS sequence"/>
</dbReference>
<protein>
    <submittedName>
        <fullName evidence="2">Uncharacterized protein</fullName>
    </submittedName>
</protein>
<evidence type="ECO:0000256" key="1">
    <source>
        <dbReference type="SAM" id="Phobius"/>
    </source>
</evidence>
<keyword evidence="1" id="KW-1133">Transmembrane helix</keyword>
<comment type="caution">
    <text evidence="2">The sequence shown here is derived from an EMBL/GenBank/DDBJ whole genome shotgun (WGS) entry which is preliminary data.</text>
</comment>
<keyword evidence="1" id="KW-0812">Transmembrane</keyword>
<proteinExistence type="predicted"/>
<gene>
    <name evidence="2" type="ORF">PEBR_22893</name>
</gene>
<dbReference type="AlphaFoldDB" id="A0A1S9RL98"/>
<dbReference type="EMBL" id="LJBN01000146">
    <property type="protein sequence ID" value="OOQ86302.1"/>
    <property type="molecule type" value="Genomic_DNA"/>
</dbReference>
<accession>A0A1S9RL98</accession>
<keyword evidence="1" id="KW-0472">Membrane</keyword>
<evidence type="ECO:0000313" key="2">
    <source>
        <dbReference type="EMBL" id="OOQ86302.1"/>
    </source>
</evidence>
<feature type="transmembrane region" description="Helical" evidence="1">
    <location>
        <begin position="12"/>
        <end position="29"/>
    </location>
</feature>
<evidence type="ECO:0000313" key="3">
    <source>
        <dbReference type="Proteomes" id="UP000190744"/>
    </source>
</evidence>
<sequence>MADDQHCSLSTSILSSLVGLLIGLSIFILQDTVIKRIKKQWAKERKDPDIELQSHALKPSLDRLASDTRRLTVTTVKTEPGHALSDMDRDIKRPIADCQEIRDLQAAIFGNNGESTKISYGS</sequence>
<organism evidence="2 3">
    <name type="scientific">Penicillium brasilianum</name>
    <dbReference type="NCBI Taxonomy" id="104259"/>
    <lineage>
        <taxon>Eukaryota</taxon>
        <taxon>Fungi</taxon>
        <taxon>Dikarya</taxon>
        <taxon>Ascomycota</taxon>
        <taxon>Pezizomycotina</taxon>
        <taxon>Eurotiomycetes</taxon>
        <taxon>Eurotiomycetidae</taxon>
        <taxon>Eurotiales</taxon>
        <taxon>Aspergillaceae</taxon>
        <taxon>Penicillium</taxon>
    </lineage>
</organism>
<reference evidence="3" key="1">
    <citation type="submission" date="2015-09" db="EMBL/GenBank/DDBJ databases">
        <authorList>
            <person name="Fill T.P."/>
            <person name="Baretta J.F."/>
            <person name="de Almeida L.G."/>
            <person name="Rocha M."/>
            <person name="de Souza D.H."/>
            <person name="Malavazi I."/>
            <person name="Cerdeira L.T."/>
            <person name="Hong H."/>
            <person name="Samborskyy M."/>
            <person name="de Vasconcelos A.T."/>
            <person name="Leadlay P."/>
            <person name="Rodrigues-Filho E."/>
        </authorList>
    </citation>
    <scope>NUCLEOTIDE SEQUENCE [LARGE SCALE GENOMIC DNA]</scope>
    <source>
        <strain evidence="3">LaBioMMi 136</strain>
    </source>
</reference>